<evidence type="ECO:0000313" key="1">
    <source>
        <dbReference type="EMBL" id="DAF51502.1"/>
    </source>
</evidence>
<name>A0A8S5SKK7_9CAUD</name>
<accession>A0A8S5SKK7</accession>
<protein>
    <submittedName>
        <fullName evidence="1">Syntaxin</fullName>
    </submittedName>
</protein>
<proteinExistence type="predicted"/>
<dbReference type="Gene3D" id="1.20.5.340">
    <property type="match status" value="1"/>
</dbReference>
<reference evidence="1" key="1">
    <citation type="journal article" date="2021" name="Proc. Natl. Acad. Sci. U.S.A.">
        <title>A Catalog of Tens of Thousands of Viruses from Human Metagenomes Reveals Hidden Associations with Chronic Diseases.</title>
        <authorList>
            <person name="Tisza M.J."/>
            <person name="Buck C.B."/>
        </authorList>
    </citation>
    <scope>NUCLEOTIDE SEQUENCE</scope>
    <source>
        <strain evidence="1">CtrCN24</strain>
    </source>
</reference>
<organism evidence="1">
    <name type="scientific">Siphoviridae sp. ctrCN24</name>
    <dbReference type="NCBI Taxonomy" id="2827953"/>
    <lineage>
        <taxon>Viruses</taxon>
        <taxon>Duplodnaviria</taxon>
        <taxon>Heunggongvirae</taxon>
        <taxon>Uroviricota</taxon>
        <taxon>Caudoviricetes</taxon>
    </lineage>
</organism>
<sequence length="116" mass="12773">MEDLERRLGKVENRVTALETAQPYLGQLLDKNIQVCDDLNKAVSSLQITMTKISDSLTTQGQQISDIKGDVDTLTKAIRRVDDKGKLDAVLWIKEHWIQIASLVAAAGAVVTVLVK</sequence>
<dbReference type="EMBL" id="BK032616">
    <property type="protein sequence ID" value="DAF51502.1"/>
    <property type="molecule type" value="Genomic_DNA"/>
</dbReference>